<dbReference type="PANTHER" id="PTHR43161">
    <property type="entry name" value="SORBITOL DEHYDROGENASE"/>
    <property type="match status" value="1"/>
</dbReference>
<evidence type="ECO:0000256" key="7">
    <source>
        <dbReference type="ARBA" id="ARBA00026132"/>
    </source>
</evidence>
<dbReference type="WBParaSite" id="HPBE_0000141301-mRNA-1">
    <property type="protein sequence ID" value="HPBE_0000141301-mRNA-1"/>
    <property type="gene ID" value="HPBE_0000141301"/>
</dbReference>
<organism evidence="12 13">
    <name type="scientific">Heligmosomoides polygyrus</name>
    <name type="common">Parasitic roundworm</name>
    <dbReference type="NCBI Taxonomy" id="6339"/>
    <lineage>
        <taxon>Eukaryota</taxon>
        <taxon>Metazoa</taxon>
        <taxon>Ecdysozoa</taxon>
        <taxon>Nematoda</taxon>
        <taxon>Chromadorea</taxon>
        <taxon>Rhabditida</taxon>
        <taxon>Rhabditina</taxon>
        <taxon>Rhabditomorpha</taxon>
        <taxon>Strongyloidea</taxon>
        <taxon>Heligmosomidae</taxon>
        <taxon>Heligmosomoides</taxon>
    </lineage>
</organism>
<evidence type="ECO:0000313" key="11">
    <source>
        <dbReference type="EMBL" id="VDO19796.1"/>
    </source>
</evidence>
<dbReference type="Pfam" id="PF00107">
    <property type="entry name" value="ADH_zinc_N"/>
    <property type="match status" value="2"/>
</dbReference>
<dbReference type="PROSITE" id="PS00059">
    <property type="entry name" value="ADH_ZINC"/>
    <property type="match status" value="1"/>
</dbReference>
<dbReference type="InterPro" id="IPR011032">
    <property type="entry name" value="GroES-like_sf"/>
</dbReference>
<dbReference type="SUPFAM" id="SSF50129">
    <property type="entry name" value="GroES-like"/>
    <property type="match status" value="2"/>
</dbReference>
<dbReference type="FunFam" id="3.40.50.720:FF:000068">
    <property type="entry name" value="Sorbitol dehydrogenase"/>
    <property type="match status" value="2"/>
</dbReference>
<dbReference type="InterPro" id="IPR045306">
    <property type="entry name" value="SDH-like"/>
</dbReference>
<evidence type="ECO:0000259" key="10">
    <source>
        <dbReference type="SMART" id="SM00829"/>
    </source>
</evidence>
<evidence type="ECO:0000256" key="2">
    <source>
        <dbReference type="ARBA" id="ARBA00008072"/>
    </source>
</evidence>
<dbReference type="SMART" id="SM00829">
    <property type="entry name" value="PKS_ER"/>
    <property type="match status" value="1"/>
</dbReference>
<accession>A0A183F5H1</accession>
<evidence type="ECO:0000256" key="1">
    <source>
        <dbReference type="ARBA" id="ARBA00001947"/>
    </source>
</evidence>
<reference evidence="11 12" key="1">
    <citation type="submission" date="2018-11" db="EMBL/GenBank/DDBJ databases">
        <authorList>
            <consortium name="Pathogen Informatics"/>
        </authorList>
    </citation>
    <scope>NUCLEOTIDE SEQUENCE [LARGE SCALE GENOMIC DNA]</scope>
</reference>
<dbReference type="InterPro" id="IPR036291">
    <property type="entry name" value="NAD(P)-bd_dom_sf"/>
</dbReference>
<evidence type="ECO:0000256" key="5">
    <source>
        <dbReference type="ARBA" id="ARBA00023002"/>
    </source>
</evidence>
<reference evidence="13" key="2">
    <citation type="submission" date="2019-09" db="UniProtKB">
        <authorList>
            <consortium name="WormBaseParasite"/>
        </authorList>
    </citation>
    <scope>IDENTIFICATION</scope>
</reference>
<keyword evidence="5" id="KW-0560">Oxidoreductase</keyword>
<dbReference type="Gene3D" id="3.40.50.720">
    <property type="entry name" value="NAD(P)-binding Rossmann-like Domain"/>
    <property type="match status" value="2"/>
</dbReference>
<dbReference type="Pfam" id="PF08240">
    <property type="entry name" value="ADH_N"/>
    <property type="match status" value="1"/>
</dbReference>
<dbReference type="OrthoDB" id="1879366at2759"/>
<dbReference type="InterPro" id="IPR002328">
    <property type="entry name" value="ADH_Zn_CS"/>
</dbReference>
<dbReference type="GO" id="GO:0003939">
    <property type="term" value="F:L-iditol 2-dehydrogenase (NAD+) activity"/>
    <property type="evidence" value="ECO:0007669"/>
    <property type="project" value="TreeGrafter"/>
</dbReference>
<sequence length="531" mass="57083">MEFFATPPVHGSLTRFIVFDADFCYKLPDNVSHEDSALLEPLSVAVHACRRSGLQMGQRVLVQGAGPIGILCMMTARAMGAAKVAITDVIQSRLDLAKTLGAEEAILTQHKSPSEVRDMVVEALGGEPDVTMECTGAQPCMESAILSTRSGGVVVMVGLGHPRVELPIIDAALREVDIRGVFRYANCYPTALSLVASGKIDLNGLTRAHYRLEDTVEAFKRASQADVIKVSEMGVDNLSAVLHGIDDIRLEQKTIPIPNENQLLIRIHTVGICGSDVHFLKRGCIGSFIVKEPMILGHETSGTVVGVGSNVKGFFVGDRVALEPGAICRRCSQCRSGRYNLCEDMTFFATPPADGTLTRYVAHEADFCFKLPDNISFEEGALLEPLSVVVHACRRAGMQMGHRVLVQGAGPIGMLCMMTARALGAAQVAITDLCPNRLELAKTLGAEHTICVQGKSAAEVREAVIKSLDCEPDVTVECTGAQSSMESSILSTRPGGVIAMVGLRAARVELPLIDAALREVDIRGVFRYLNW</sequence>
<evidence type="ECO:0000256" key="9">
    <source>
        <dbReference type="RuleBase" id="RU361277"/>
    </source>
</evidence>
<dbReference type="SUPFAM" id="SSF51735">
    <property type="entry name" value="NAD(P)-binding Rossmann-fold domains"/>
    <property type="match status" value="2"/>
</dbReference>
<accession>A0A3P7TF07</accession>
<protein>
    <recommendedName>
        <fullName evidence="7">Sorbitol dehydrogenase</fullName>
    </recommendedName>
    <alternativeName>
        <fullName evidence="8">Polyol dehydrogenase</fullName>
    </alternativeName>
</protein>
<comment type="similarity">
    <text evidence="2 9">Belongs to the zinc-containing alcohol dehydrogenase family.</text>
</comment>
<dbReference type="InterPro" id="IPR020843">
    <property type="entry name" value="ER"/>
</dbReference>
<feature type="domain" description="Enoyl reductase (ER)" evidence="10">
    <location>
        <begin position="244"/>
        <end position="530"/>
    </location>
</feature>
<evidence type="ECO:0000256" key="6">
    <source>
        <dbReference type="ARBA" id="ARBA00023027"/>
    </source>
</evidence>
<evidence type="ECO:0000256" key="8">
    <source>
        <dbReference type="ARBA" id="ARBA00032485"/>
    </source>
</evidence>
<dbReference type="InterPro" id="IPR013149">
    <property type="entry name" value="ADH-like_C"/>
</dbReference>
<dbReference type="AlphaFoldDB" id="A0A183F5H1"/>
<keyword evidence="4 9" id="KW-0862">Zinc</keyword>
<dbReference type="GO" id="GO:0008270">
    <property type="term" value="F:zinc ion binding"/>
    <property type="evidence" value="ECO:0007669"/>
    <property type="project" value="InterPro"/>
</dbReference>
<dbReference type="GO" id="GO:0006062">
    <property type="term" value="P:sorbitol catabolic process"/>
    <property type="evidence" value="ECO:0007669"/>
    <property type="project" value="TreeGrafter"/>
</dbReference>
<keyword evidence="6" id="KW-0520">NAD</keyword>
<dbReference type="PANTHER" id="PTHR43161:SF9">
    <property type="entry name" value="SORBITOL DEHYDROGENASE"/>
    <property type="match status" value="1"/>
</dbReference>
<keyword evidence="12" id="KW-1185">Reference proteome</keyword>
<dbReference type="CDD" id="cd05285">
    <property type="entry name" value="sorbitol_DH"/>
    <property type="match status" value="1"/>
</dbReference>
<evidence type="ECO:0000256" key="3">
    <source>
        <dbReference type="ARBA" id="ARBA00022723"/>
    </source>
</evidence>
<dbReference type="Gene3D" id="3.90.180.10">
    <property type="entry name" value="Medium-chain alcohol dehydrogenases, catalytic domain"/>
    <property type="match status" value="1"/>
</dbReference>
<proteinExistence type="inferred from homology"/>
<evidence type="ECO:0000313" key="12">
    <source>
        <dbReference type="Proteomes" id="UP000050761"/>
    </source>
</evidence>
<gene>
    <name evidence="11" type="ORF">HPBE_LOCUS1414</name>
</gene>
<dbReference type="EMBL" id="UZAH01001540">
    <property type="protein sequence ID" value="VDO19796.1"/>
    <property type="molecule type" value="Genomic_DNA"/>
</dbReference>
<name>A0A183F5H1_HELPZ</name>
<evidence type="ECO:0000256" key="4">
    <source>
        <dbReference type="ARBA" id="ARBA00022833"/>
    </source>
</evidence>
<keyword evidence="3 9" id="KW-0479">Metal-binding</keyword>
<dbReference type="Proteomes" id="UP000050761">
    <property type="component" value="Unassembled WGS sequence"/>
</dbReference>
<evidence type="ECO:0000313" key="13">
    <source>
        <dbReference type="WBParaSite" id="HPBE_0000141301-mRNA-1"/>
    </source>
</evidence>
<comment type="cofactor">
    <cofactor evidence="1 9">
        <name>Zn(2+)</name>
        <dbReference type="ChEBI" id="CHEBI:29105"/>
    </cofactor>
</comment>
<dbReference type="InterPro" id="IPR013154">
    <property type="entry name" value="ADH-like_N"/>
</dbReference>